<evidence type="ECO:0000313" key="1">
    <source>
        <dbReference type="EMBL" id="CCZ88264.1"/>
    </source>
</evidence>
<organism evidence="1 2">
    <name type="scientific">Phocaeicola plebeius CAG:211</name>
    <dbReference type="NCBI Taxonomy" id="1263052"/>
    <lineage>
        <taxon>Bacteria</taxon>
        <taxon>Pseudomonadati</taxon>
        <taxon>Bacteroidota</taxon>
        <taxon>Bacteroidia</taxon>
        <taxon>Bacteroidales</taxon>
        <taxon>Bacteroidaceae</taxon>
        <taxon>Phocaeicola</taxon>
    </lineage>
</organism>
<dbReference type="Proteomes" id="UP000018372">
    <property type="component" value="Unassembled WGS sequence"/>
</dbReference>
<name>R5VKB1_9BACT</name>
<sequence>MRSFLRIIIYLKKKCHFICVLQKTLYLCICKQKTRKDRYDYTEYIGKPGSPAYYSRRGRGTKR</sequence>
<reference evidence="1" key="1">
    <citation type="submission" date="2012-11" db="EMBL/GenBank/DDBJ databases">
        <title>Dependencies among metagenomic species, viruses, plasmids and units of genetic variation.</title>
        <authorList>
            <person name="Nielsen H.B."/>
            <person name="Almeida M."/>
            <person name="Juncker A.S."/>
            <person name="Rasmussen S."/>
            <person name="Li J."/>
            <person name="Sunagawa S."/>
            <person name="Plichta D."/>
            <person name="Gautier L."/>
            <person name="Le Chatelier E."/>
            <person name="Peletier E."/>
            <person name="Bonde I."/>
            <person name="Nielsen T."/>
            <person name="Manichanh C."/>
            <person name="Arumugam M."/>
            <person name="Batto J."/>
            <person name="Santos M.B.Q.D."/>
            <person name="Blom N."/>
            <person name="Borruel N."/>
            <person name="Burgdorf K.S."/>
            <person name="Boumezbeur F."/>
            <person name="Casellas F."/>
            <person name="Dore J."/>
            <person name="Guarner F."/>
            <person name="Hansen T."/>
            <person name="Hildebrand F."/>
            <person name="Kaas R.S."/>
            <person name="Kennedy S."/>
            <person name="Kristiansen K."/>
            <person name="Kultima J.R."/>
            <person name="Leonard P."/>
            <person name="Levenez F."/>
            <person name="Lund O."/>
            <person name="Moumen B."/>
            <person name="Le Paslier D."/>
            <person name="Pons N."/>
            <person name="Pedersen O."/>
            <person name="Prifti E."/>
            <person name="Qin J."/>
            <person name="Raes J."/>
            <person name="Tap J."/>
            <person name="Tims S."/>
            <person name="Ussery D.W."/>
            <person name="Yamada T."/>
            <person name="MetaHit consortium"/>
            <person name="Renault P."/>
            <person name="Sicheritz-Ponten T."/>
            <person name="Bork P."/>
            <person name="Wang J."/>
            <person name="Brunak S."/>
            <person name="Ehrlich S.D."/>
        </authorList>
    </citation>
    <scope>NUCLEOTIDE SEQUENCE [LARGE SCALE GENOMIC DNA]</scope>
</reference>
<evidence type="ECO:0000313" key="2">
    <source>
        <dbReference type="Proteomes" id="UP000018372"/>
    </source>
</evidence>
<gene>
    <name evidence="1" type="ORF">BN536_00572</name>
</gene>
<comment type="caution">
    <text evidence="1">The sequence shown here is derived from an EMBL/GenBank/DDBJ whole genome shotgun (WGS) entry which is preliminary data.</text>
</comment>
<protein>
    <submittedName>
        <fullName evidence="1">Uncharacterized protein</fullName>
    </submittedName>
</protein>
<proteinExistence type="predicted"/>
<dbReference type="AlphaFoldDB" id="R5VKB1"/>
<dbReference type="EMBL" id="CBAT010000222">
    <property type="protein sequence ID" value="CCZ88264.1"/>
    <property type="molecule type" value="Genomic_DNA"/>
</dbReference>
<accession>R5VKB1</accession>